<feature type="region of interest" description="Disordered" evidence="1">
    <location>
        <begin position="308"/>
        <end position="345"/>
    </location>
</feature>
<evidence type="ECO:0000259" key="2">
    <source>
        <dbReference type="Pfam" id="PF13837"/>
    </source>
</evidence>
<sequence length="345" mass="40327">MGDSEDETGYPKKFYPLNRQNHPMYSRPILKRHAYYNEEDDEQEDEDYRQEEDDEGGYSNHRGSERFQKRQKPNKPGSGSGYEFAGPSEPKAGYDWREQEAFVLLEVWGDRFLQLGRRSLRNEDWNEVAEKVSEELRSEKSESQCRRVVDNLKRKYRKEKIKIEKSGVSSSKWCFFNKLDMLLGASPKSELGLACGVDSGEFVFMSTKVYLDKSNGFDEMMDSPGDSEEDDGDDEDDDREVENERRKMNDAASYKLLADSVERFGKVYEKMERSKKEQMKELEKMRADFQKDLELQKKQIVERAQTEIARLREEEENHVDGDGDDDDENEDEGMENDSDVNLSDE</sequence>
<dbReference type="EMBL" id="CACVBM020001329">
    <property type="protein sequence ID" value="CAA7045757.1"/>
    <property type="molecule type" value="Genomic_DNA"/>
</dbReference>
<feature type="compositionally biased region" description="Basic and acidic residues" evidence="1">
    <location>
        <begin position="308"/>
        <end position="321"/>
    </location>
</feature>
<feature type="compositionally biased region" description="Acidic residues" evidence="1">
    <location>
        <begin position="37"/>
        <end position="56"/>
    </location>
</feature>
<feature type="region of interest" description="Disordered" evidence="1">
    <location>
        <begin position="1"/>
        <end position="89"/>
    </location>
</feature>
<proteinExistence type="predicted"/>
<dbReference type="InterPro" id="IPR044823">
    <property type="entry name" value="ASIL1/2-like"/>
</dbReference>
<dbReference type="Gene3D" id="1.10.10.60">
    <property type="entry name" value="Homeodomain-like"/>
    <property type="match status" value="1"/>
</dbReference>
<name>A0A6D2KD89_9BRAS</name>
<dbReference type="OrthoDB" id="691673at2759"/>
<dbReference type="Proteomes" id="UP000467841">
    <property type="component" value="Unassembled WGS sequence"/>
</dbReference>
<dbReference type="PANTHER" id="PTHR31307">
    <property type="entry name" value="TRIHELIX TRANSCRIPTION FACTOR ASIL2"/>
    <property type="match status" value="1"/>
</dbReference>
<keyword evidence="4" id="KW-1185">Reference proteome</keyword>
<dbReference type="InterPro" id="IPR044822">
    <property type="entry name" value="Myb_DNA-bind_4"/>
</dbReference>
<feature type="compositionally biased region" description="Acidic residues" evidence="1">
    <location>
        <begin position="322"/>
        <end position="345"/>
    </location>
</feature>
<comment type="caution">
    <text evidence="3">The sequence shown here is derived from an EMBL/GenBank/DDBJ whole genome shotgun (WGS) entry which is preliminary data.</text>
</comment>
<dbReference type="AlphaFoldDB" id="A0A6D2KD89"/>
<feature type="domain" description="Myb/SANT-like DNA-binding" evidence="2">
    <location>
        <begin position="95"/>
        <end position="182"/>
    </location>
</feature>
<dbReference type="GO" id="GO:0005634">
    <property type="term" value="C:nucleus"/>
    <property type="evidence" value="ECO:0007669"/>
    <property type="project" value="TreeGrafter"/>
</dbReference>
<evidence type="ECO:0000313" key="4">
    <source>
        <dbReference type="Proteomes" id="UP000467841"/>
    </source>
</evidence>
<feature type="compositionally biased region" description="Acidic residues" evidence="1">
    <location>
        <begin position="219"/>
        <end position="241"/>
    </location>
</feature>
<dbReference type="GO" id="GO:0000976">
    <property type="term" value="F:transcription cis-regulatory region binding"/>
    <property type="evidence" value="ECO:0007669"/>
    <property type="project" value="TreeGrafter"/>
</dbReference>
<organism evidence="3 4">
    <name type="scientific">Microthlaspi erraticum</name>
    <dbReference type="NCBI Taxonomy" id="1685480"/>
    <lineage>
        <taxon>Eukaryota</taxon>
        <taxon>Viridiplantae</taxon>
        <taxon>Streptophyta</taxon>
        <taxon>Embryophyta</taxon>
        <taxon>Tracheophyta</taxon>
        <taxon>Spermatophyta</taxon>
        <taxon>Magnoliopsida</taxon>
        <taxon>eudicotyledons</taxon>
        <taxon>Gunneridae</taxon>
        <taxon>Pentapetalae</taxon>
        <taxon>rosids</taxon>
        <taxon>malvids</taxon>
        <taxon>Brassicales</taxon>
        <taxon>Brassicaceae</taxon>
        <taxon>Coluteocarpeae</taxon>
        <taxon>Microthlaspi</taxon>
    </lineage>
</organism>
<reference evidence="3" key="1">
    <citation type="submission" date="2020-01" db="EMBL/GenBank/DDBJ databases">
        <authorList>
            <person name="Mishra B."/>
        </authorList>
    </citation>
    <scope>NUCLEOTIDE SEQUENCE [LARGE SCALE GENOMIC DNA]</scope>
</reference>
<accession>A0A6D2KD89</accession>
<protein>
    <recommendedName>
        <fullName evidence="2">Myb/SANT-like DNA-binding domain-containing protein</fullName>
    </recommendedName>
</protein>
<gene>
    <name evidence="3" type="ORF">MERR_LOCUS32992</name>
</gene>
<evidence type="ECO:0000313" key="3">
    <source>
        <dbReference type="EMBL" id="CAA7045757.1"/>
    </source>
</evidence>
<dbReference type="Pfam" id="PF13837">
    <property type="entry name" value="Myb_DNA-bind_4"/>
    <property type="match status" value="1"/>
</dbReference>
<feature type="region of interest" description="Disordered" evidence="1">
    <location>
        <begin position="215"/>
        <end position="251"/>
    </location>
</feature>
<evidence type="ECO:0000256" key="1">
    <source>
        <dbReference type="SAM" id="MobiDB-lite"/>
    </source>
</evidence>
<dbReference type="PANTHER" id="PTHR31307:SF8">
    <property type="entry name" value="ALCOHOL DEHYDROGENASE TRANSCRIPTION FACTOR MYB_SANT-LIKE FAMILY PROTEIN"/>
    <property type="match status" value="1"/>
</dbReference>